<gene>
    <name evidence="14" type="ORF">RIMI_LOCUS8597759</name>
</gene>
<keyword evidence="8" id="KW-0378">Hydrolase</keyword>
<comment type="subunit">
    <text evidence="4">Monomer.</text>
</comment>
<keyword evidence="9" id="KW-0904">Protein phosphatase</keyword>
<organism evidence="14 15">
    <name type="scientific">Ranitomeya imitator</name>
    <name type="common">mimic poison frog</name>
    <dbReference type="NCBI Taxonomy" id="111125"/>
    <lineage>
        <taxon>Eukaryota</taxon>
        <taxon>Metazoa</taxon>
        <taxon>Chordata</taxon>
        <taxon>Craniata</taxon>
        <taxon>Vertebrata</taxon>
        <taxon>Euteleostomi</taxon>
        <taxon>Amphibia</taxon>
        <taxon>Batrachia</taxon>
        <taxon>Anura</taxon>
        <taxon>Neobatrachia</taxon>
        <taxon>Hyloidea</taxon>
        <taxon>Dendrobatidae</taxon>
        <taxon>Dendrobatinae</taxon>
        <taxon>Ranitomeya</taxon>
    </lineage>
</organism>
<dbReference type="EC" id="3.9.1.3" evidence="5"/>
<evidence type="ECO:0000256" key="7">
    <source>
        <dbReference type="ARBA" id="ARBA00022490"/>
    </source>
</evidence>
<evidence type="ECO:0000313" key="15">
    <source>
        <dbReference type="Proteomes" id="UP001176940"/>
    </source>
</evidence>
<evidence type="ECO:0000313" key="14">
    <source>
        <dbReference type="EMBL" id="CAJ0940450.1"/>
    </source>
</evidence>
<keyword evidence="7" id="KW-0963">Cytoplasm</keyword>
<dbReference type="Gene3D" id="3.50.20.20">
    <property type="entry name" value="Janus/Ocnus"/>
    <property type="match status" value="1"/>
</dbReference>
<evidence type="ECO:0000256" key="6">
    <source>
        <dbReference type="ARBA" id="ARBA00014497"/>
    </source>
</evidence>
<evidence type="ECO:0000256" key="13">
    <source>
        <dbReference type="ARBA" id="ARBA00049335"/>
    </source>
</evidence>
<evidence type="ECO:0000256" key="5">
    <source>
        <dbReference type="ARBA" id="ARBA00011945"/>
    </source>
</evidence>
<evidence type="ECO:0000256" key="2">
    <source>
        <dbReference type="ARBA" id="ARBA00004496"/>
    </source>
</evidence>
<evidence type="ECO:0000256" key="1">
    <source>
        <dbReference type="ARBA" id="ARBA00003087"/>
    </source>
</evidence>
<evidence type="ECO:0000256" key="9">
    <source>
        <dbReference type="ARBA" id="ARBA00022912"/>
    </source>
</evidence>
<comment type="caution">
    <text evidence="14">The sequence shown here is derived from an EMBL/GenBank/DDBJ whole genome shotgun (WGS) entry which is preliminary data.</text>
</comment>
<evidence type="ECO:0000256" key="10">
    <source>
        <dbReference type="ARBA" id="ARBA00029952"/>
    </source>
</evidence>
<protein>
    <recommendedName>
        <fullName evidence="6">14 kDa phosphohistidine phosphatase</fullName>
        <ecNumber evidence="5">3.9.1.3</ecNumber>
    </recommendedName>
    <alternativeName>
        <fullName evidence="11">Phosphohistidine phosphatase 1</fullName>
    </alternativeName>
    <alternativeName>
        <fullName evidence="10">Protein histidine phosphatase</fullName>
    </alternativeName>
</protein>
<dbReference type="PANTHER" id="PTHR12258:SF10">
    <property type="entry name" value="14 KDA PHOSPHOHISTIDINE PHOSPHATASE"/>
    <property type="match status" value="1"/>
</dbReference>
<comment type="catalytic activity">
    <reaction evidence="12">
        <text>N(pros)-phospho-L-histidyl-[protein] + H2O = L-histidyl-[protein] + phosphate</text>
        <dbReference type="Rhea" id="RHEA:47964"/>
        <dbReference type="Rhea" id="RHEA-COMP:9745"/>
        <dbReference type="Rhea" id="RHEA-COMP:9746"/>
        <dbReference type="ChEBI" id="CHEBI:15377"/>
        <dbReference type="ChEBI" id="CHEBI:29979"/>
        <dbReference type="ChEBI" id="CHEBI:43474"/>
        <dbReference type="ChEBI" id="CHEBI:64837"/>
        <dbReference type="EC" id="3.9.1.3"/>
    </reaction>
</comment>
<comment type="function">
    <text evidence="1">Exhibits phosphohistidine phosphatase activity.</text>
</comment>
<comment type="catalytic activity">
    <reaction evidence="13">
        <text>N(tele)-phospho-L-histidyl-[protein] + H2O = L-histidyl-[protein] + phosphate</text>
        <dbReference type="Rhea" id="RHEA:47960"/>
        <dbReference type="Rhea" id="RHEA-COMP:9745"/>
        <dbReference type="Rhea" id="RHEA-COMP:10719"/>
        <dbReference type="ChEBI" id="CHEBI:15377"/>
        <dbReference type="ChEBI" id="CHEBI:29979"/>
        <dbReference type="ChEBI" id="CHEBI:43474"/>
        <dbReference type="ChEBI" id="CHEBI:83586"/>
        <dbReference type="EC" id="3.9.1.3"/>
    </reaction>
</comment>
<dbReference type="EMBL" id="CAUEEQ010017187">
    <property type="protein sequence ID" value="CAJ0940450.1"/>
    <property type="molecule type" value="Genomic_DNA"/>
</dbReference>
<name>A0ABN9LF97_9NEOB</name>
<keyword evidence="15" id="KW-1185">Reference proteome</keyword>
<evidence type="ECO:0000256" key="12">
    <source>
        <dbReference type="ARBA" id="ARBA00049028"/>
    </source>
</evidence>
<reference evidence="14" key="1">
    <citation type="submission" date="2023-07" db="EMBL/GenBank/DDBJ databases">
        <authorList>
            <person name="Stuckert A."/>
        </authorList>
    </citation>
    <scope>NUCLEOTIDE SEQUENCE</scope>
</reference>
<comment type="subcellular location">
    <subcellularLocation>
        <location evidence="2">Cytoplasm</location>
    </subcellularLocation>
</comment>
<dbReference type="Proteomes" id="UP001176940">
    <property type="component" value="Unassembled WGS sequence"/>
</dbReference>
<evidence type="ECO:0000256" key="11">
    <source>
        <dbReference type="ARBA" id="ARBA00030831"/>
    </source>
</evidence>
<dbReference type="InterPro" id="IPR007702">
    <property type="entry name" value="Janus"/>
</dbReference>
<sequence>MADRGLERIPAVDIDADGVFKYVLIRVSVKEGSDEQKDIVRGYGWRSITVSGRHVVRFTCLMFVLFAADIYDKAASEIEKDRVYDCECLGGGRINHNSSSRKIHIYGHSLVIPISCSYIASYTRRPVSRTIPSGTAQPGSA</sequence>
<dbReference type="PANTHER" id="PTHR12258">
    <property type="entry name" value="JANUS-A/JANUS-B"/>
    <property type="match status" value="1"/>
</dbReference>
<evidence type="ECO:0000256" key="8">
    <source>
        <dbReference type="ARBA" id="ARBA00022801"/>
    </source>
</evidence>
<dbReference type="Pfam" id="PF05005">
    <property type="entry name" value="Ocnus"/>
    <property type="match status" value="2"/>
</dbReference>
<evidence type="ECO:0000256" key="3">
    <source>
        <dbReference type="ARBA" id="ARBA00010971"/>
    </source>
</evidence>
<dbReference type="InterPro" id="IPR038596">
    <property type="entry name" value="Janus_sf"/>
</dbReference>
<dbReference type="SUPFAM" id="SSF143724">
    <property type="entry name" value="PHP14-like"/>
    <property type="match status" value="1"/>
</dbReference>
<proteinExistence type="inferred from homology"/>
<evidence type="ECO:0000256" key="4">
    <source>
        <dbReference type="ARBA" id="ARBA00011245"/>
    </source>
</evidence>
<comment type="similarity">
    <text evidence="3">Belongs to the janus family.</text>
</comment>
<accession>A0ABN9LF97</accession>